<evidence type="ECO:0000259" key="9">
    <source>
        <dbReference type="PROSITE" id="PS50022"/>
    </source>
</evidence>
<dbReference type="InterPro" id="IPR011013">
    <property type="entry name" value="Gal_mutarotase_sf_dom"/>
</dbReference>
<dbReference type="EMBL" id="JGZN01000013">
    <property type="protein sequence ID" value="KFI91816.1"/>
    <property type="molecule type" value="Genomic_DNA"/>
</dbReference>
<organism evidence="10 11">
    <name type="scientific">Bifidobacterium saguini DSM 23967</name>
    <dbReference type="NCBI Taxonomy" id="1437607"/>
    <lineage>
        <taxon>Bacteria</taxon>
        <taxon>Bacillati</taxon>
        <taxon>Actinomycetota</taxon>
        <taxon>Actinomycetes</taxon>
        <taxon>Bifidobacteriales</taxon>
        <taxon>Bifidobacteriaceae</taxon>
        <taxon>Bifidobacterium</taxon>
    </lineage>
</organism>
<dbReference type="InterPro" id="IPR050347">
    <property type="entry name" value="Bact_Beta-galactosidase"/>
</dbReference>
<feature type="region of interest" description="Disordered" evidence="6">
    <location>
        <begin position="1816"/>
        <end position="1842"/>
    </location>
</feature>
<evidence type="ECO:0000256" key="7">
    <source>
        <dbReference type="SAM" id="Phobius"/>
    </source>
</evidence>
<proteinExistence type="inferred from homology"/>
<evidence type="ECO:0000313" key="11">
    <source>
        <dbReference type="Proteomes" id="UP000029066"/>
    </source>
</evidence>
<dbReference type="Pfam" id="PF07554">
    <property type="entry name" value="FIVAR"/>
    <property type="match status" value="3"/>
</dbReference>
<dbReference type="Gene3D" id="3.20.20.80">
    <property type="entry name" value="Glycosidases"/>
    <property type="match status" value="1"/>
</dbReference>
<dbReference type="GO" id="GO:0030246">
    <property type="term" value="F:carbohydrate binding"/>
    <property type="evidence" value="ECO:0007669"/>
    <property type="project" value="InterPro"/>
</dbReference>
<evidence type="ECO:0000256" key="2">
    <source>
        <dbReference type="ARBA" id="ARBA00007401"/>
    </source>
</evidence>
<dbReference type="Gene3D" id="1.20.1270.90">
    <property type="entry name" value="AF1782-like"/>
    <property type="match status" value="2"/>
</dbReference>
<feature type="signal peptide" evidence="8">
    <location>
        <begin position="1"/>
        <end position="28"/>
    </location>
</feature>
<dbReference type="InterPro" id="IPR006101">
    <property type="entry name" value="Glyco_hydro_2"/>
</dbReference>
<dbReference type="InterPro" id="IPR008979">
    <property type="entry name" value="Galactose-bd-like_sf"/>
</dbReference>
<dbReference type="Gene3D" id="1.20.1270.70">
    <property type="entry name" value="Designed single chain three-helix bundle"/>
    <property type="match status" value="1"/>
</dbReference>
<dbReference type="PANTHER" id="PTHR46323">
    <property type="entry name" value="BETA-GALACTOSIDASE"/>
    <property type="match status" value="1"/>
</dbReference>
<dbReference type="Gene3D" id="2.60.40.10">
    <property type="entry name" value="Immunoglobulins"/>
    <property type="match status" value="1"/>
</dbReference>
<feature type="transmembrane region" description="Helical" evidence="7">
    <location>
        <begin position="1854"/>
        <end position="1873"/>
    </location>
</feature>
<dbReference type="SUPFAM" id="SSF49303">
    <property type="entry name" value="beta-Galactosidase/glucuronidase domain"/>
    <property type="match status" value="1"/>
</dbReference>
<feature type="compositionally biased region" description="Polar residues" evidence="6">
    <location>
        <begin position="1822"/>
        <end position="1834"/>
    </location>
</feature>
<dbReference type="InterPro" id="IPR014718">
    <property type="entry name" value="GH-type_carb-bd"/>
</dbReference>
<dbReference type="InterPro" id="IPR017853">
    <property type="entry name" value="GH"/>
</dbReference>
<dbReference type="InterPro" id="IPR006102">
    <property type="entry name" value="Ig-like_GH2"/>
</dbReference>
<comment type="similarity">
    <text evidence="2">Belongs to the glycosyl hydrolase 2 family.</text>
</comment>
<evidence type="ECO:0000256" key="3">
    <source>
        <dbReference type="ARBA" id="ARBA00012756"/>
    </source>
</evidence>
<dbReference type="Gene3D" id="2.70.98.10">
    <property type="match status" value="1"/>
</dbReference>
<feature type="domain" description="F5/8 type C" evidence="9">
    <location>
        <begin position="357"/>
        <end position="497"/>
    </location>
</feature>
<keyword evidence="7" id="KW-1133">Transmembrane helix</keyword>
<keyword evidence="7" id="KW-0812">Transmembrane</keyword>
<sequence>MNNQQRRWVAGMVSVAALLTSFSLPAYANEWNPEQVDATTSHVGTAATTDAAKKRVLAMASNGDFAGYINYAYKQSVSMDQPQYQDSSNNHSADHAVDGDSTTIAQASAGQKFALTITLNEVVELNTITIKNKESKLPINKYTISYSSDGQNWTDLEEQSVSDDEKQNLTAIASLGDKPVKVKAFKVAITDAATWFAITEIGAYNTDKLRDIQADVASGTELRPGSQVRLASPDSDAAIHYTTDGSQPTEKSAEYRDGITIDRDVKIRAIAVQDGRESSNIAEFEYAVQKVYSSVAPGRVKQGTKIGLRSAWSDAKIYYTTDGSDPKTQGKLYDGTEFKVDGFLSIKAYAKVGDQASHAYTLLFSTTNLPADMKLTFSASSAQNGQAADKVADDDATTGWVPVEQNQDNQWIKVDMGAPFDFDGISLTWPQANGGYLYKIEVSDNDVAYRTYYEGTSTGATDSVPLAESHIRYMRIRVLGAASGAIRGLNEWQIFGAKSTDGVNELTMKGNSAKYDRVVVNKIPEQVAGVKTPVLSLNGTWKATLTPQNAFWRDSTDTSAWKDAQVPGDLDSQGFPVYYPDDPNKHDTAWGNGHVPWWPGNNIETPYKRQIDVPADYKGKKVFLRIDKAFNYSRVWVNGHFVRDHRGAYNSYDADITDYVKPGETNWITISTIAEGNTFDNEGDTSYSGAYGFFEFRHTRGLVGDISMYATPASYVNRVQVDTDLDDEYKDATLKLTTSGVLASGKTNATVKFSLKDADGKTVPLKNDTISLKDSLKDQSISNHIENPLKWDAEHPNLYQLTTKVQVDGKTVETFNQKIGFREVQVKGNKFLVNGVPTKMRGFNFQAYYGVESMDELGKDWQTQKRLLEKVKELNGNFIRASHFPINDQLLELCDELGIYVEQENSITFVGEFAAGAAYQERYREYIVHTANEMVEKDRSHASIVMWSLANESNWGQNMAEEAEYVKTEDPTRPTIFSWGGRVADHTNVDVLSYHYHNGGDGIRFAESTGKPVIWDEYAHGFISGSINKLQYNPGYREHYYQTILADWSQVYSADNFMGGAIWNLVDYYNEGLNQTNGGVGTWGQLDIWGREKPEGYATKNVYSPVQYQGANAIDLPNDNTAALKLNYENRYETVDFGDNDFAVYATVSNQGETRVKRTKISGIALSPKTKGDISIPAPKGGWQYGDQVQLEFEKTTSGITRNVITHIVTIGTKSYAFPASYGNAPRIEEHDNEVKVVGSNFDIAFSKATGLITAGNYDGNTLLVGGPYLNVDYRGVSGWTLSSLQTETTRNGTVKVIIAGTYDSGHAVTFNLTIDGQGKIVTDYTITANGTLWTYELGVAYDSAPNMDKVSWNRNGYFTYYPDYQYGVNDGTADRTVTYKRQYGVRPPSTAADGSFNADATPWKLDDKDFFDFGNSDQGNRGTNDFRGSKNNIYYAEAGFSGNSGIVSVEGTGTGAIKPSVNADGSVHFGIDDWWGYPASDLEYHKSEWGLTGTYSGSVTIRLGNQSKARYANYVSADTSKRLTIAADNNVAAVTADHGTLDFNVIHGTEDVQWHVLDTDGKKSSKAVINADGLLKAQANGYVVVKAVAKDGTGTSDAVIVSITGQSKSDKSDLKTALAEAEKLKQSDYTPATWKVFAQALADAEAIVKDDSADQVAVDNALQALTGSQTALVKKASVKALEAVIDLIGKLDSTKFTDESWSALQSAVDAGKKLADDPNAAQSDVDAAVVSIQTAVQHLQVKQPTSELGKVDKTGLEALIKVVDSGVLDLSQYTDESVSALNKALVSARAVFKDKDATQQRVDTAVTELSDALSGLERKTATQPGQSDQSSGQLDRVGQSGGINQMSATGSSVMVIAVVAIMALAAGLIGIATKYSKRYCE</sequence>
<reference evidence="10 11" key="1">
    <citation type="submission" date="2014-03" db="EMBL/GenBank/DDBJ databases">
        <title>Genomics of Bifidobacteria.</title>
        <authorList>
            <person name="Ventura M."/>
            <person name="Milani C."/>
            <person name="Lugli G.A."/>
        </authorList>
    </citation>
    <scope>NUCLEOTIDE SEQUENCE [LARGE SCALE GENOMIC DNA]</scope>
    <source>
        <strain evidence="10 11">DSM 23967</strain>
    </source>
</reference>
<dbReference type="GO" id="GO:0005990">
    <property type="term" value="P:lactose catabolic process"/>
    <property type="evidence" value="ECO:0007669"/>
    <property type="project" value="TreeGrafter"/>
</dbReference>
<keyword evidence="7" id="KW-0472">Membrane</keyword>
<dbReference type="Pfam" id="PF02837">
    <property type="entry name" value="Glyco_hydro_2_N"/>
    <property type="match status" value="1"/>
</dbReference>
<dbReference type="InterPro" id="IPR059177">
    <property type="entry name" value="GH29D-like_dom"/>
</dbReference>
<comment type="catalytic activity">
    <reaction evidence="1">
        <text>Hydrolysis of terminal non-reducing beta-D-galactose residues in beta-D-galactosides.</text>
        <dbReference type="EC" id="3.2.1.23"/>
    </reaction>
</comment>
<dbReference type="Gene3D" id="2.60.120.260">
    <property type="entry name" value="Galactose-binding domain-like"/>
    <property type="match status" value="3"/>
</dbReference>
<keyword evidence="5 10" id="KW-0326">Glycosidase</keyword>
<dbReference type="InterPro" id="IPR000421">
    <property type="entry name" value="FA58C"/>
</dbReference>
<feature type="domain" description="F5/8 type C" evidence="9">
    <location>
        <begin position="60"/>
        <end position="206"/>
    </location>
</feature>
<evidence type="ECO:0000256" key="1">
    <source>
        <dbReference type="ARBA" id="ARBA00001412"/>
    </source>
</evidence>
<comment type="caution">
    <text evidence="10">The sequence shown here is derived from an EMBL/GenBank/DDBJ whole genome shotgun (WGS) entry which is preliminary data.</text>
</comment>
<dbReference type="Pfam" id="PF00703">
    <property type="entry name" value="Glyco_hydro_2"/>
    <property type="match status" value="1"/>
</dbReference>
<evidence type="ECO:0000313" key="10">
    <source>
        <dbReference type="EMBL" id="KFI91816.1"/>
    </source>
</evidence>
<dbReference type="RefSeq" id="WP_033891571.1">
    <property type="nucleotide sequence ID" value="NZ_JDUT01000007.1"/>
</dbReference>
<name>A0A087D8G6_9BIFI</name>
<dbReference type="SUPFAM" id="SSF49785">
    <property type="entry name" value="Galactose-binding domain-like"/>
    <property type="match status" value="3"/>
</dbReference>
<dbReference type="SUPFAM" id="SSF74650">
    <property type="entry name" value="Galactose mutarotase-like"/>
    <property type="match status" value="1"/>
</dbReference>
<evidence type="ECO:0000256" key="6">
    <source>
        <dbReference type="SAM" id="MobiDB-lite"/>
    </source>
</evidence>
<dbReference type="InterPro" id="IPR013783">
    <property type="entry name" value="Ig-like_fold"/>
</dbReference>
<dbReference type="GO" id="GO:0004565">
    <property type="term" value="F:beta-galactosidase activity"/>
    <property type="evidence" value="ECO:0007669"/>
    <property type="project" value="UniProtKB-EC"/>
</dbReference>
<keyword evidence="4 10" id="KW-0378">Hydrolase</keyword>
<dbReference type="STRING" id="1437607.BISA_1104"/>
<evidence type="ECO:0000256" key="4">
    <source>
        <dbReference type="ARBA" id="ARBA00022801"/>
    </source>
</evidence>
<dbReference type="EC" id="3.2.1.23" evidence="3"/>
<dbReference type="Pfam" id="PF02836">
    <property type="entry name" value="Glyco_hydro_2_C"/>
    <property type="match status" value="1"/>
</dbReference>
<keyword evidence="8" id="KW-0732">Signal</keyword>
<dbReference type="InterPro" id="IPR006103">
    <property type="entry name" value="Glyco_hydro_2_cat"/>
</dbReference>
<dbReference type="InterPro" id="IPR036156">
    <property type="entry name" value="Beta-gal/glucu_dom_sf"/>
</dbReference>
<dbReference type="SUPFAM" id="SSF51445">
    <property type="entry name" value="(Trans)glycosidases"/>
    <property type="match status" value="1"/>
</dbReference>
<feature type="chain" id="PRO_5001819892" description="beta-galactosidase" evidence="8">
    <location>
        <begin position="29"/>
        <end position="1882"/>
    </location>
</feature>
<dbReference type="Pfam" id="PF00754">
    <property type="entry name" value="F5_F8_type_C"/>
    <property type="match status" value="2"/>
</dbReference>
<dbReference type="Proteomes" id="UP000029066">
    <property type="component" value="Unassembled WGS sequence"/>
</dbReference>
<dbReference type="GO" id="GO:0009341">
    <property type="term" value="C:beta-galactosidase complex"/>
    <property type="evidence" value="ECO:0007669"/>
    <property type="project" value="TreeGrafter"/>
</dbReference>
<evidence type="ECO:0000256" key="5">
    <source>
        <dbReference type="ARBA" id="ARBA00023295"/>
    </source>
</evidence>
<dbReference type="PANTHER" id="PTHR46323:SF2">
    <property type="entry name" value="BETA-GALACTOSIDASE"/>
    <property type="match status" value="1"/>
</dbReference>
<dbReference type="PROSITE" id="PS50022">
    <property type="entry name" value="FA58C_3"/>
    <property type="match status" value="2"/>
</dbReference>
<accession>A0A087D8G6</accession>
<dbReference type="OrthoDB" id="9762066at2"/>
<evidence type="ECO:0000256" key="8">
    <source>
        <dbReference type="SAM" id="SignalP"/>
    </source>
</evidence>
<dbReference type="Pfam" id="PF13290">
    <property type="entry name" value="CHB_HEX_C_1"/>
    <property type="match status" value="2"/>
</dbReference>
<dbReference type="PRINTS" id="PR00132">
    <property type="entry name" value="GLHYDRLASE2"/>
</dbReference>
<dbReference type="InterPro" id="IPR006104">
    <property type="entry name" value="Glyco_hydro_2_N"/>
</dbReference>
<gene>
    <name evidence="10" type="ORF">BISA_1104</name>
</gene>
<protein>
    <recommendedName>
        <fullName evidence="3">beta-galactosidase</fullName>
        <ecNumber evidence="3">3.2.1.23</ecNumber>
    </recommendedName>
</protein>